<gene>
    <name evidence="2" type="ORF">SAMN05216353_12216</name>
</gene>
<feature type="transmembrane region" description="Helical" evidence="1">
    <location>
        <begin position="43"/>
        <end position="62"/>
    </location>
</feature>
<keyword evidence="1" id="KW-0812">Transmembrane</keyword>
<reference evidence="3" key="1">
    <citation type="submission" date="2016-10" db="EMBL/GenBank/DDBJ databases">
        <authorList>
            <person name="Varghese N."/>
            <person name="Submissions S."/>
        </authorList>
    </citation>
    <scope>NUCLEOTIDE SEQUENCE [LARGE SCALE GENOMIC DNA]</scope>
    <source>
        <strain evidence="3">FP5</strain>
    </source>
</reference>
<dbReference type="InterPro" id="IPR010718">
    <property type="entry name" value="DUF1294"/>
</dbReference>
<accession>A0A1I2NWT8</accession>
<protein>
    <submittedName>
        <fullName evidence="2">Uncharacterized membrane protein YsdA, DUF1294 family</fullName>
    </submittedName>
</protein>
<dbReference type="Pfam" id="PF06961">
    <property type="entry name" value="DUF1294"/>
    <property type="match status" value="1"/>
</dbReference>
<dbReference type="AlphaFoldDB" id="A0A1I2NWT8"/>
<dbReference type="EMBL" id="FOOG01000022">
    <property type="protein sequence ID" value="SFG08342.1"/>
    <property type="molecule type" value="Genomic_DNA"/>
</dbReference>
<keyword evidence="1" id="KW-1133">Transmembrane helix</keyword>
<evidence type="ECO:0000313" key="2">
    <source>
        <dbReference type="EMBL" id="SFG08342.1"/>
    </source>
</evidence>
<feature type="transmembrane region" description="Helical" evidence="1">
    <location>
        <begin position="74"/>
        <end position="94"/>
    </location>
</feature>
<keyword evidence="1" id="KW-0472">Membrane</keyword>
<name>A0A1I2NWT8_9BACI</name>
<sequence>MKILFGFIVISVIVMSLICFYLMGRDKRKAVKSQWRVSEKTIWLAAILGGALGGWAGMHLFHHKTKHRTFSLGLPLLAVIQAGLIGYGYVQFYLS</sequence>
<dbReference type="OrthoDB" id="1698854at2"/>
<organism evidence="2 3">
    <name type="scientific">Halobacillus alkaliphilus</name>
    <dbReference type="NCBI Taxonomy" id="396056"/>
    <lineage>
        <taxon>Bacteria</taxon>
        <taxon>Bacillati</taxon>
        <taxon>Bacillota</taxon>
        <taxon>Bacilli</taxon>
        <taxon>Bacillales</taxon>
        <taxon>Bacillaceae</taxon>
        <taxon>Halobacillus</taxon>
    </lineage>
</organism>
<evidence type="ECO:0000256" key="1">
    <source>
        <dbReference type="SAM" id="Phobius"/>
    </source>
</evidence>
<proteinExistence type="predicted"/>
<keyword evidence="3" id="KW-1185">Reference proteome</keyword>
<dbReference type="Proteomes" id="UP000198897">
    <property type="component" value="Unassembled WGS sequence"/>
</dbReference>
<feature type="transmembrane region" description="Helical" evidence="1">
    <location>
        <begin position="6"/>
        <end position="23"/>
    </location>
</feature>
<dbReference type="RefSeq" id="WP_089752318.1">
    <property type="nucleotide sequence ID" value="NZ_FOOG01000022.1"/>
</dbReference>
<evidence type="ECO:0000313" key="3">
    <source>
        <dbReference type="Proteomes" id="UP000198897"/>
    </source>
</evidence>